<dbReference type="GO" id="GO:0005576">
    <property type="term" value="C:extracellular region"/>
    <property type="evidence" value="ECO:0007669"/>
    <property type="project" value="TreeGrafter"/>
</dbReference>
<proteinExistence type="inferred from homology"/>
<organism evidence="5 6">
    <name type="scientific">Rubrobacter taiwanensis</name>
    <dbReference type="NCBI Taxonomy" id="185139"/>
    <lineage>
        <taxon>Bacteria</taxon>
        <taxon>Bacillati</taxon>
        <taxon>Actinomycetota</taxon>
        <taxon>Rubrobacteria</taxon>
        <taxon>Rubrobacterales</taxon>
        <taxon>Rubrobacteraceae</taxon>
        <taxon>Rubrobacter</taxon>
    </lineage>
</organism>
<reference evidence="5 6" key="1">
    <citation type="submission" date="2019-03" db="EMBL/GenBank/DDBJ databases">
        <title>Whole genome sequence of a novel Rubrobacter taiwanensis strain, isolated from Yellowstone National Park.</title>
        <authorList>
            <person name="Freed S."/>
            <person name="Ramaley R.F."/>
            <person name="Kyndt J.A."/>
        </authorList>
    </citation>
    <scope>NUCLEOTIDE SEQUENCE [LARGE SCALE GENOMIC DNA]</scope>
    <source>
        <strain evidence="5 6">Yellowstone</strain>
    </source>
</reference>
<evidence type="ECO:0000313" key="5">
    <source>
        <dbReference type="EMBL" id="TCJ15604.1"/>
    </source>
</evidence>
<name>A0A4R1BEU4_9ACTN</name>
<sequence length="470" mass="54723">MTENQQALSVKGSEIVDGEGSPVVLRGFGLGGWMNMENFITGYPANEEAQREAVREVLGEERCEYFFDRFLEHFFTEDDARFISSLGLNLLRLPVNYRHLEDDMRPFEIKEEGFRHLDRVIELCAKHGIYTIIDLHALPGYQNQHWHSDNPTHKALLWRHKHFQDRTVNIWEAIAGRYKGNPWVAGYNPVNEPADPTEEMLMPLYRRLYEAIRAIDPDHIIFLEGNRYSQDFHMFGEPWENVVYTNHDYALPGFVDGGPYPGVSRGKYVDRDVLEQTFLQRSSYMLEHGVPIWVGEFGPVYPQDRPETHPTRYRVLRDQLEIYDRHGVSWAIWTYKDIGLQGVVYAAPDSPWVERIRPILEKKARLGVDHWGGTDAHIRHVMEPLEQLFEKEYPGYDPFPFGARRDIELLVRNILLAEPMVGEYAELFRGMEEAEIDGMMRSFRFENCIRREELAGILSEHAPRAAGRKG</sequence>
<evidence type="ECO:0000259" key="4">
    <source>
        <dbReference type="Pfam" id="PF00150"/>
    </source>
</evidence>
<dbReference type="OrthoDB" id="4771662at2"/>
<evidence type="ECO:0000256" key="2">
    <source>
        <dbReference type="ARBA" id="ARBA00023295"/>
    </source>
</evidence>
<accession>A0A4R1BEU4</accession>
<keyword evidence="2 3" id="KW-0326">Glycosidase</keyword>
<dbReference type="FunFam" id="3.20.20.80:FF:000130">
    <property type="entry name" value="Endoglucanase C"/>
    <property type="match status" value="1"/>
</dbReference>
<protein>
    <submittedName>
        <fullName evidence="5">Glycoside hydrolase family 5 protein</fullName>
    </submittedName>
</protein>
<dbReference type="Gene3D" id="3.20.20.80">
    <property type="entry name" value="Glycosidases"/>
    <property type="match status" value="1"/>
</dbReference>
<gene>
    <name evidence="5" type="ORF">E0L93_12325</name>
</gene>
<dbReference type="PANTHER" id="PTHR31297">
    <property type="entry name" value="GLUCAN ENDO-1,6-BETA-GLUCOSIDASE B"/>
    <property type="match status" value="1"/>
</dbReference>
<dbReference type="InterPro" id="IPR050386">
    <property type="entry name" value="Glycosyl_hydrolase_5"/>
</dbReference>
<evidence type="ECO:0000256" key="3">
    <source>
        <dbReference type="RuleBase" id="RU361153"/>
    </source>
</evidence>
<dbReference type="Pfam" id="PF00150">
    <property type="entry name" value="Cellulase"/>
    <property type="match status" value="1"/>
</dbReference>
<dbReference type="Proteomes" id="UP000295244">
    <property type="component" value="Unassembled WGS sequence"/>
</dbReference>
<dbReference type="SUPFAM" id="SSF51445">
    <property type="entry name" value="(Trans)glycosidases"/>
    <property type="match status" value="1"/>
</dbReference>
<dbReference type="GO" id="GO:0009251">
    <property type="term" value="P:glucan catabolic process"/>
    <property type="evidence" value="ECO:0007669"/>
    <property type="project" value="TreeGrafter"/>
</dbReference>
<dbReference type="GO" id="GO:0009986">
    <property type="term" value="C:cell surface"/>
    <property type="evidence" value="ECO:0007669"/>
    <property type="project" value="TreeGrafter"/>
</dbReference>
<keyword evidence="6" id="KW-1185">Reference proteome</keyword>
<dbReference type="GO" id="GO:0008422">
    <property type="term" value="F:beta-glucosidase activity"/>
    <property type="evidence" value="ECO:0007669"/>
    <property type="project" value="TreeGrafter"/>
</dbReference>
<dbReference type="InterPro" id="IPR017853">
    <property type="entry name" value="GH"/>
</dbReference>
<dbReference type="AlphaFoldDB" id="A0A4R1BEU4"/>
<dbReference type="InterPro" id="IPR001547">
    <property type="entry name" value="Glyco_hydro_5"/>
</dbReference>
<evidence type="ECO:0000256" key="1">
    <source>
        <dbReference type="ARBA" id="ARBA00022801"/>
    </source>
</evidence>
<keyword evidence="1 3" id="KW-0378">Hydrolase</keyword>
<comment type="caution">
    <text evidence="5">The sequence shown here is derived from an EMBL/GenBank/DDBJ whole genome shotgun (WGS) entry which is preliminary data.</text>
</comment>
<evidence type="ECO:0000313" key="6">
    <source>
        <dbReference type="Proteomes" id="UP000295244"/>
    </source>
</evidence>
<feature type="domain" description="Glycoside hydrolase family 5" evidence="4">
    <location>
        <begin position="76"/>
        <end position="336"/>
    </location>
</feature>
<comment type="similarity">
    <text evidence="3">Belongs to the glycosyl hydrolase 5 (cellulase A) family.</text>
</comment>
<dbReference type="EMBL" id="SKBU01000023">
    <property type="protein sequence ID" value="TCJ15604.1"/>
    <property type="molecule type" value="Genomic_DNA"/>
</dbReference>
<dbReference type="RefSeq" id="WP_132692367.1">
    <property type="nucleotide sequence ID" value="NZ_SKBU01000023.1"/>
</dbReference>
<dbReference type="PANTHER" id="PTHR31297:SF13">
    <property type="entry name" value="PUTATIVE-RELATED"/>
    <property type="match status" value="1"/>
</dbReference>